<evidence type="ECO:0000313" key="2">
    <source>
        <dbReference type="EMBL" id="MSS36020.1"/>
    </source>
</evidence>
<evidence type="ECO:0000256" key="1">
    <source>
        <dbReference type="SAM" id="MobiDB-lite"/>
    </source>
</evidence>
<dbReference type="AlphaFoldDB" id="A0A7X2NJX2"/>
<organism evidence="2 3">
    <name type="scientific">Clostridium porci</name>
    <dbReference type="NCBI Taxonomy" id="2605778"/>
    <lineage>
        <taxon>Bacteria</taxon>
        <taxon>Bacillati</taxon>
        <taxon>Bacillota</taxon>
        <taxon>Clostridia</taxon>
        <taxon>Eubacteriales</taxon>
        <taxon>Clostridiaceae</taxon>
        <taxon>Clostridium</taxon>
    </lineage>
</organism>
<sequence>MRYFTNNPLERMMMQKPKPMREEPPPAAPKGHPCYGCRRFGEECVRPCYRDIQRMEVVPCAL</sequence>
<evidence type="ECO:0000313" key="3">
    <source>
        <dbReference type="Proteomes" id="UP000429958"/>
    </source>
</evidence>
<feature type="region of interest" description="Disordered" evidence="1">
    <location>
        <begin position="1"/>
        <end position="27"/>
    </location>
</feature>
<accession>A0A7X2NJX2</accession>
<protein>
    <submittedName>
        <fullName evidence="2">Uncharacterized protein</fullName>
    </submittedName>
</protein>
<gene>
    <name evidence="2" type="ORF">FYJ39_05370</name>
</gene>
<name>A0A7X2NJX2_9CLOT</name>
<dbReference type="Proteomes" id="UP000429958">
    <property type="component" value="Unassembled WGS sequence"/>
</dbReference>
<reference evidence="2 3" key="1">
    <citation type="submission" date="2019-08" db="EMBL/GenBank/DDBJ databases">
        <title>In-depth cultivation of the pig gut microbiome towards novel bacterial diversity and tailored functional studies.</title>
        <authorList>
            <person name="Wylensek D."/>
            <person name="Hitch T.C.A."/>
            <person name="Clavel T."/>
        </authorList>
    </citation>
    <scope>NUCLEOTIDE SEQUENCE [LARGE SCALE GENOMIC DNA]</scope>
    <source>
        <strain evidence="2 3">WCA-389-WT-23D1</strain>
    </source>
</reference>
<dbReference type="RefSeq" id="WP_154471456.1">
    <property type="nucleotide sequence ID" value="NZ_VUMD01000004.1"/>
</dbReference>
<proteinExistence type="predicted"/>
<keyword evidence="3" id="KW-1185">Reference proteome</keyword>
<dbReference type="EMBL" id="VUMD01000004">
    <property type="protein sequence ID" value="MSS36020.1"/>
    <property type="molecule type" value="Genomic_DNA"/>
</dbReference>
<comment type="caution">
    <text evidence="2">The sequence shown here is derived from an EMBL/GenBank/DDBJ whole genome shotgun (WGS) entry which is preliminary data.</text>
</comment>